<dbReference type="Pfam" id="PF06657">
    <property type="entry name" value="Cep57_MT_bd"/>
    <property type="match status" value="1"/>
</dbReference>
<evidence type="ECO:0000256" key="2">
    <source>
        <dbReference type="ARBA" id="ARBA00008179"/>
    </source>
</evidence>
<gene>
    <name evidence="13" type="ORF">SPARVUS_LOCUS4569624</name>
</gene>
<proteinExistence type="inferred from homology"/>
<feature type="domain" description="Cep57 centrosome localisation" evidence="12">
    <location>
        <begin position="90"/>
        <end position="259"/>
    </location>
</feature>
<keyword evidence="4" id="KW-0493">Microtubule</keyword>
<dbReference type="Gene3D" id="1.20.58.90">
    <property type="match status" value="1"/>
</dbReference>
<dbReference type="InterPro" id="IPR051756">
    <property type="entry name" value="Centrosomal_MT-associated"/>
</dbReference>
<comment type="subcellular location">
    <subcellularLocation>
        <location evidence="1">Cytoplasm</location>
        <location evidence="1">Cytoskeleton</location>
        <location evidence="1">Microtubule organizing center</location>
        <location evidence="1">Centrosome</location>
    </subcellularLocation>
</comment>
<comment type="caution">
    <text evidence="13">The sequence shown here is derived from an EMBL/GenBank/DDBJ whole genome shotgun (WGS) entry which is preliminary data.</text>
</comment>
<evidence type="ECO:0000259" key="12">
    <source>
        <dbReference type="Pfam" id="PF14073"/>
    </source>
</evidence>
<dbReference type="InterPro" id="IPR024957">
    <property type="entry name" value="Cep57_MT-bd_dom"/>
</dbReference>
<accession>A0ABN9CAE4</accession>
<feature type="region of interest" description="Disordered" evidence="10">
    <location>
        <begin position="326"/>
        <end position="348"/>
    </location>
</feature>
<dbReference type="InterPro" id="IPR025913">
    <property type="entry name" value="Cep57_CLD"/>
</dbReference>
<keyword evidence="6" id="KW-0206">Cytoskeleton</keyword>
<name>A0ABN9CAE4_9NEOB</name>
<evidence type="ECO:0000256" key="7">
    <source>
        <dbReference type="ARBA" id="ARBA00041218"/>
    </source>
</evidence>
<comment type="similarity">
    <text evidence="2">Belongs to the translokin family.</text>
</comment>
<dbReference type="Proteomes" id="UP001162483">
    <property type="component" value="Unassembled WGS sequence"/>
</dbReference>
<reference evidence="13" key="1">
    <citation type="submission" date="2023-05" db="EMBL/GenBank/DDBJ databases">
        <authorList>
            <person name="Stuckert A."/>
        </authorList>
    </citation>
    <scope>NUCLEOTIDE SEQUENCE</scope>
</reference>
<evidence type="ECO:0000256" key="10">
    <source>
        <dbReference type="SAM" id="MobiDB-lite"/>
    </source>
</evidence>
<evidence type="ECO:0000256" key="4">
    <source>
        <dbReference type="ARBA" id="ARBA00022701"/>
    </source>
</evidence>
<feature type="compositionally biased region" description="Low complexity" evidence="10">
    <location>
        <begin position="327"/>
        <end position="337"/>
    </location>
</feature>
<evidence type="ECO:0000256" key="3">
    <source>
        <dbReference type="ARBA" id="ARBA00022490"/>
    </source>
</evidence>
<feature type="coiled-coil region" evidence="9">
    <location>
        <begin position="88"/>
        <end position="115"/>
    </location>
</feature>
<evidence type="ECO:0000313" key="14">
    <source>
        <dbReference type="Proteomes" id="UP001162483"/>
    </source>
</evidence>
<evidence type="ECO:0000256" key="1">
    <source>
        <dbReference type="ARBA" id="ARBA00004300"/>
    </source>
</evidence>
<keyword evidence="3" id="KW-0963">Cytoplasm</keyword>
<keyword evidence="14" id="KW-1185">Reference proteome</keyword>
<dbReference type="EMBL" id="CATNWA010008654">
    <property type="protein sequence ID" value="CAI9556626.1"/>
    <property type="molecule type" value="Genomic_DNA"/>
</dbReference>
<dbReference type="PANTHER" id="PTHR19336:SF10">
    <property type="entry name" value="CENTROSOMAL PROTEIN CEP57L1"/>
    <property type="match status" value="1"/>
</dbReference>
<sequence>WVTEAPPWRHVPSLLRGGFIQRHCTDWTQLFKMDSMLKDHYLPSFYHPPASKALSDLFESKSSSRKHSCSTAKDPNSPSYNVLEVPNSKALVSALKTLQEKISRLELEKFKAQNCLTSLSVENNEHKKALSEKEKSETAQREAVRQKNDVITQLNSAEQRCLLLEKQLEYMRKMVHNAEMEKNTVLEQQAFLQQGNIQDKLEKLEFLEKECLQLTATQQAAENKIRQLEEKLYAEEQQRKLMENKAVQLESGLEVNRIFLSAAAQNTSQQKVKKKKQLQKKPAISRSASDLRMSLKAGDLPFVAGKSTSTSHSLSANVQSVMHMIKHQSQSSHTTQTRSKSAGHKPVSLAGASRTSVCAAPSTGDSLTDLLLALQSELEDLNFDYDELLKQINETKDIDMREDLEREMECLVKQMENKSDQILKLKRHQQNVLRLKKAARCVCVQ</sequence>
<feature type="coiled-coil region" evidence="9">
    <location>
        <begin position="147"/>
        <end position="245"/>
    </location>
</feature>
<feature type="coiled-coil region" evidence="9">
    <location>
        <begin position="371"/>
        <end position="428"/>
    </location>
</feature>
<evidence type="ECO:0000313" key="13">
    <source>
        <dbReference type="EMBL" id="CAI9556626.1"/>
    </source>
</evidence>
<protein>
    <recommendedName>
        <fullName evidence="7">Centrosomal protein 57kDa-like protein 1</fullName>
    </recommendedName>
    <alternativeName>
        <fullName evidence="8">Cep57-related protein</fullName>
    </alternativeName>
</protein>
<feature type="domain" description="Cep57 centrosome microtubule-binding" evidence="11">
    <location>
        <begin position="362"/>
        <end position="428"/>
    </location>
</feature>
<feature type="region of interest" description="Disordered" evidence="10">
    <location>
        <begin position="270"/>
        <end position="289"/>
    </location>
</feature>
<evidence type="ECO:0000256" key="9">
    <source>
        <dbReference type="SAM" id="Coils"/>
    </source>
</evidence>
<feature type="non-terminal residue" evidence="13">
    <location>
        <position position="1"/>
    </location>
</feature>
<dbReference type="PANTHER" id="PTHR19336">
    <property type="entry name" value="UNCHARACTERIZED DUF1167"/>
    <property type="match status" value="1"/>
</dbReference>
<evidence type="ECO:0000256" key="6">
    <source>
        <dbReference type="ARBA" id="ARBA00023212"/>
    </source>
</evidence>
<evidence type="ECO:0000256" key="5">
    <source>
        <dbReference type="ARBA" id="ARBA00023054"/>
    </source>
</evidence>
<keyword evidence="5 9" id="KW-0175">Coiled coil</keyword>
<organism evidence="13 14">
    <name type="scientific">Staurois parvus</name>
    <dbReference type="NCBI Taxonomy" id="386267"/>
    <lineage>
        <taxon>Eukaryota</taxon>
        <taxon>Metazoa</taxon>
        <taxon>Chordata</taxon>
        <taxon>Craniata</taxon>
        <taxon>Vertebrata</taxon>
        <taxon>Euteleostomi</taxon>
        <taxon>Amphibia</taxon>
        <taxon>Batrachia</taxon>
        <taxon>Anura</taxon>
        <taxon>Neobatrachia</taxon>
        <taxon>Ranoidea</taxon>
        <taxon>Ranidae</taxon>
        <taxon>Staurois</taxon>
    </lineage>
</organism>
<evidence type="ECO:0000256" key="8">
    <source>
        <dbReference type="ARBA" id="ARBA00042578"/>
    </source>
</evidence>
<evidence type="ECO:0000259" key="11">
    <source>
        <dbReference type="Pfam" id="PF06657"/>
    </source>
</evidence>
<dbReference type="Pfam" id="PF14073">
    <property type="entry name" value="Cep57_CLD"/>
    <property type="match status" value="1"/>
</dbReference>